<keyword evidence="3" id="KW-1185">Reference proteome</keyword>
<dbReference type="STRING" id="8496.A0A151P4J6"/>
<feature type="compositionally biased region" description="Basic and acidic residues" evidence="1">
    <location>
        <begin position="81"/>
        <end position="93"/>
    </location>
</feature>
<feature type="compositionally biased region" description="Basic and acidic residues" evidence="1">
    <location>
        <begin position="61"/>
        <end position="72"/>
    </location>
</feature>
<evidence type="ECO:0000256" key="1">
    <source>
        <dbReference type="SAM" id="MobiDB-lite"/>
    </source>
</evidence>
<sequence>MRSIRHWSYKMFRNERAIRFIVMIANILDSHAATLNCKSEQEVFFMNTQSIVQLVQSRGFQPRDEGRDRDSGSRPCVCSSGRRELEAEREGPRPRSLPPSGALVAEAGKMTHKQESTDKEGRKPWQPGKAAAGQAVGKPRQVKSQQNGI</sequence>
<dbReference type="EMBL" id="AKHW03001013">
    <property type="protein sequence ID" value="KYO43981.1"/>
    <property type="molecule type" value="Genomic_DNA"/>
</dbReference>
<dbReference type="AlphaFoldDB" id="A0A151P4J6"/>
<evidence type="ECO:0000313" key="3">
    <source>
        <dbReference type="Proteomes" id="UP000050525"/>
    </source>
</evidence>
<feature type="region of interest" description="Disordered" evidence="1">
    <location>
        <begin position="57"/>
        <end position="149"/>
    </location>
</feature>
<name>A0A151P4J6_ALLMI</name>
<accession>A0A151P4J6</accession>
<proteinExistence type="predicted"/>
<comment type="caution">
    <text evidence="2">The sequence shown here is derived from an EMBL/GenBank/DDBJ whole genome shotgun (WGS) entry which is preliminary data.</text>
</comment>
<protein>
    <submittedName>
        <fullName evidence="2">Uncharacterized protein</fullName>
    </submittedName>
</protein>
<gene>
    <name evidence="2" type="ORF">Y1Q_0014868</name>
</gene>
<feature type="compositionally biased region" description="Basic and acidic residues" evidence="1">
    <location>
        <begin position="112"/>
        <end position="123"/>
    </location>
</feature>
<dbReference type="Proteomes" id="UP000050525">
    <property type="component" value="Unassembled WGS sequence"/>
</dbReference>
<organism evidence="2 3">
    <name type="scientific">Alligator mississippiensis</name>
    <name type="common">American alligator</name>
    <dbReference type="NCBI Taxonomy" id="8496"/>
    <lineage>
        <taxon>Eukaryota</taxon>
        <taxon>Metazoa</taxon>
        <taxon>Chordata</taxon>
        <taxon>Craniata</taxon>
        <taxon>Vertebrata</taxon>
        <taxon>Euteleostomi</taxon>
        <taxon>Archelosauria</taxon>
        <taxon>Archosauria</taxon>
        <taxon>Crocodylia</taxon>
        <taxon>Alligatoridae</taxon>
        <taxon>Alligatorinae</taxon>
        <taxon>Alligator</taxon>
    </lineage>
</organism>
<evidence type="ECO:0000313" key="2">
    <source>
        <dbReference type="EMBL" id="KYO43981.1"/>
    </source>
</evidence>
<reference evidence="2 3" key="1">
    <citation type="journal article" date="2012" name="Genome Biol.">
        <title>Sequencing three crocodilian genomes to illuminate the evolution of archosaurs and amniotes.</title>
        <authorList>
            <person name="St John J.A."/>
            <person name="Braun E.L."/>
            <person name="Isberg S.R."/>
            <person name="Miles L.G."/>
            <person name="Chong A.Y."/>
            <person name="Gongora J."/>
            <person name="Dalzell P."/>
            <person name="Moran C."/>
            <person name="Bed'hom B."/>
            <person name="Abzhanov A."/>
            <person name="Burgess S.C."/>
            <person name="Cooksey A.M."/>
            <person name="Castoe T.A."/>
            <person name="Crawford N.G."/>
            <person name="Densmore L.D."/>
            <person name="Drew J.C."/>
            <person name="Edwards S.V."/>
            <person name="Faircloth B.C."/>
            <person name="Fujita M.K."/>
            <person name="Greenwold M.J."/>
            <person name="Hoffmann F.G."/>
            <person name="Howard J.M."/>
            <person name="Iguchi T."/>
            <person name="Janes D.E."/>
            <person name="Khan S.Y."/>
            <person name="Kohno S."/>
            <person name="de Koning A.J."/>
            <person name="Lance S.L."/>
            <person name="McCarthy F.M."/>
            <person name="McCormack J.E."/>
            <person name="Merchant M.E."/>
            <person name="Peterson D.G."/>
            <person name="Pollock D.D."/>
            <person name="Pourmand N."/>
            <person name="Raney B.J."/>
            <person name="Roessler K.A."/>
            <person name="Sanford J.R."/>
            <person name="Sawyer R.H."/>
            <person name="Schmidt C.J."/>
            <person name="Triplett E.W."/>
            <person name="Tuberville T.D."/>
            <person name="Venegas-Anaya M."/>
            <person name="Howard J.T."/>
            <person name="Jarvis E.D."/>
            <person name="Guillette L.J.Jr."/>
            <person name="Glenn T.C."/>
            <person name="Green R.E."/>
            <person name="Ray D.A."/>
        </authorList>
    </citation>
    <scope>NUCLEOTIDE SEQUENCE [LARGE SCALE GENOMIC DNA]</scope>
    <source>
        <strain evidence="2">KSC_2009_1</strain>
    </source>
</reference>